<sequence length="210" mass="23015">MGAVQAQGARPTTETVAAAHAQLRARTDIQFDLPPAAPPEIPPWLRWLARALEPLAPFAGWIFWGVLILGAATILWLIVANLIRNRSQRDRVASPEAEAEAWRPEERVARALLAEADAMAAAGRFDEAARLLLHRSLEDIARNRPRLLRPALTSREIAGIAALPQRVREAFVAMAAPVERSLFGGHSLARSDWEEARAAYGAFALPGSWK</sequence>
<name>A0A7U5BG31_9SPHN</name>
<dbReference type="KEGG" id="sphi:TS85_17475"/>
<protein>
    <recommendedName>
        <fullName evidence="4">DUF4129 domain-containing protein</fullName>
    </recommendedName>
</protein>
<dbReference type="Proteomes" id="UP000032300">
    <property type="component" value="Chromosome"/>
</dbReference>
<evidence type="ECO:0000313" key="3">
    <source>
        <dbReference type="Proteomes" id="UP000032300"/>
    </source>
</evidence>
<keyword evidence="1" id="KW-0812">Transmembrane</keyword>
<dbReference type="RefSeq" id="WP_044336536.1">
    <property type="nucleotide sequence ID" value="NZ_CP010836.1"/>
</dbReference>
<evidence type="ECO:0000313" key="2">
    <source>
        <dbReference type="EMBL" id="AJP74606.1"/>
    </source>
</evidence>
<keyword evidence="3" id="KW-1185">Reference proteome</keyword>
<organism evidence="2 3">
    <name type="scientific">Sphingomonas hengshuiensis</name>
    <dbReference type="NCBI Taxonomy" id="1609977"/>
    <lineage>
        <taxon>Bacteria</taxon>
        <taxon>Pseudomonadati</taxon>
        <taxon>Pseudomonadota</taxon>
        <taxon>Alphaproteobacteria</taxon>
        <taxon>Sphingomonadales</taxon>
        <taxon>Sphingomonadaceae</taxon>
        <taxon>Sphingomonas</taxon>
    </lineage>
</organism>
<keyword evidence="1" id="KW-1133">Transmembrane helix</keyword>
<accession>A0A7U5BG31</accession>
<reference evidence="2 3" key="2">
    <citation type="submission" date="2015-02" db="EMBL/GenBank/DDBJ databases">
        <title>The complete genome of Sphingomonas hengshuiensis sp. WHSC-8 isolated from soil of Hengshui Lake.</title>
        <authorList>
            <person name="Wei S."/>
            <person name="Guo J."/>
            <person name="Su C."/>
            <person name="Wu R."/>
            <person name="Zhang Z."/>
            <person name="Liang K."/>
            <person name="Li H."/>
            <person name="Wang T."/>
            <person name="Liu H."/>
            <person name="Zhang C."/>
            <person name="Li Z."/>
            <person name="Wang Q."/>
            <person name="Meng J."/>
        </authorList>
    </citation>
    <scope>NUCLEOTIDE SEQUENCE [LARGE SCALE GENOMIC DNA]</scope>
    <source>
        <strain evidence="2 3">WHSC-8</strain>
    </source>
</reference>
<gene>
    <name evidence="2" type="ORF">TS85_17475</name>
</gene>
<proteinExistence type="predicted"/>
<reference evidence="2 3" key="1">
    <citation type="journal article" date="2015" name="Int. J. Syst. Evol. Microbiol.">
        <title>Sphingomonas hengshuiensis sp. nov., isolated from lake wetland.</title>
        <authorList>
            <person name="Wei S."/>
            <person name="Wang T."/>
            <person name="Liu H."/>
            <person name="Zhang C."/>
            <person name="Guo J."/>
            <person name="Wang Q."/>
            <person name="Liang K."/>
            <person name="Zhang Z."/>
        </authorList>
    </citation>
    <scope>NUCLEOTIDE SEQUENCE [LARGE SCALE GENOMIC DNA]</scope>
    <source>
        <strain evidence="2 3">WHSC-8</strain>
    </source>
</reference>
<evidence type="ECO:0008006" key="4">
    <source>
        <dbReference type="Google" id="ProtNLM"/>
    </source>
</evidence>
<feature type="transmembrane region" description="Helical" evidence="1">
    <location>
        <begin position="61"/>
        <end position="83"/>
    </location>
</feature>
<keyword evidence="1" id="KW-0472">Membrane</keyword>
<dbReference type="AlphaFoldDB" id="A0A7U5BG31"/>
<evidence type="ECO:0000256" key="1">
    <source>
        <dbReference type="SAM" id="Phobius"/>
    </source>
</evidence>
<dbReference type="EMBL" id="CP010836">
    <property type="protein sequence ID" value="AJP74606.1"/>
    <property type="molecule type" value="Genomic_DNA"/>
</dbReference>